<dbReference type="SUPFAM" id="SSF109854">
    <property type="entry name" value="DinB/YfiT-like putative metalloenzymes"/>
    <property type="match status" value="1"/>
</dbReference>
<proteinExistence type="predicted"/>
<dbReference type="GO" id="GO:0046872">
    <property type="term" value="F:metal ion binding"/>
    <property type="evidence" value="ECO:0007669"/>
    <property type="project" value="InterPro"/>
</dbReference>
<dbReference type="RefSeq" id="WP_170140169.1">
    <property type="nucleotide sequence ID" value="NZ_CP016353.1"/>
</dbReference>
<dbReference type="NCBIfam" id="TIGR03086">
    <property type="entry name" value="TIGR03086 family metal-binding protein"/>
    <property type="match status" value="1"/>
</dbReference>
<organism evidence="2 3">
    <name type="scientific">Prauserella marina</name>
    <dbReference type="NCBI Taxonomy" id="530584"/>
    <lineage>
        <taxon>Bacteria</taxon>
        <taxon>Bacillati</taxon>
        <taxon>Actinomycetota</taxon>
        <taxon>Actinomycetes</taxon>
        <taxon>Pseudonocardiales</taxon>
        <taxon>Pseudonocardiaceae</taxon>
        <taxon>Prauserella</taxon>
    </lineage>
</organism>
<dbReference type="InterPro" id="IPR017520">
    <property type="entry name" value="CHP03086"/>
</dbReference>
<evidence type="ECO:0000313" key="3">
    <source>
        <dbReference type="Proteomes" id="UP000199494"/>
    </source>
</evidence>
<dbReference type="EMBL" id="FMZE01000004">
    <property type="protein sequence ID" value="SDC86798.1"/>
    <property type="molecule type" value="Genomic_DNA"/>
</dbReference>
<dbReference type="InterPro" id="IPR017517">
    <property type="entry name" value="Maleyloyr_isom"/>
</dbReference>
<dbReference type="InterPro" id="IPR024344">
    <property type="entry name" value="MDMPI_metal-binding"/>
</dbReference>
<keyword evidence="3" id="KW-1185">Reference proteome</keyword>
<gene>
    <name evidence="2" type="ORF">SAMN05421630_104208</name>
</gene>
<dbReference type="Pfam" id="PF11716">
    <property type="entry name" value="MDMPI_N"/>
    <property type="match status" value="1"/>
</dbReference>
<dbReference type="AlphaFoldDB" id="A0A222VWH3"/>
<sequence length="177" mass="18282">MVWVLGRSVDYLLGALRFARGAAPSSPTPCAGWDLRTLLGHLDDSLDALAEAAGRGRVALEAEPGSGSSVDGLRERARALPPAWSGVSEVTIGGVPVEPDVVLAAGSIELAVHGWDVATACGVRGAMPDDLALALWQVAPTLVTKADRPWRFAEPVPVSAGSGTGDRLLAFLGRVPL</sequence>
<dbReference type="InterPro" id="IPR034660">
    <property type="entry name" value="DinB/YfiT-like"/>
</dbReference>
<evidence type="ECO:0000313" key="2">
    <source>
        <dbReference type="EMBL" id="SDC86798.1"/>
    </source>
</evidence>
<dbReference type="STRING" id="530584.SAMN05421630_104208"/>
<evidence type="ECO:0000259" key="1">
    <source>
        <dbReference type="Pfam" id="PF11716"/>
    </source>
</evidence>
<reference evidence="2 3" key="1">
    <citation type="submission" date="2016-10" db="EMBL/GenBank/DDBJ databases">
        <authorList>
            <person name="de Groot N.N."/>
        </authorList>
    </citation>
    <scope>NUCLEOTIDE SEQUENCE [LARGE SCALE GENOMIC DNA]</scope>
    <source>
        <strain evidence="2 3">CGMCC 4.5506</strain>
    </source>
</reference>
<accession>A0A222VWH3</accession>
<feature type="domain" description="Mycothiol-dependent maleylpyruvate isomerase metal-binding" evidence="1">
    <location>
        <begin position="8"/>
        <end position="118"/>
    </location>
</feature>
<protein>
    <submittedName>
        <fullName evidence="2">TIGR03086 family protein</fullName>
    </submittedName>
</protein>
<name>A0A222VWH3_9PSEU</name>
<dbReference type="KEGG" id="pmad:BAY61_28645"/>
<dbReference type="Proteomes" id="UP000199494">
    <property type="component" value="Unassembled WGS sequence"/>
</dbReference>
<dbReference type="NCBIfam" id="TIGR03083">
    <property type="entry name" value="maleylpyruvate isomerase family mycothiol-dependent enzyme"/>
    <property type="match status" value="1"/>
</dbReference>